<gene>
    <name evidence="1" type="ORF">GCM10010521_02280</name>
</gene>
<dbReference type="Proteomes" id="UP001500893">
    <property type="component" value="Unassembled WGS sequence"/>
</dbReference>
<evidence type="ECO:0008006" key="3">
    <source>
        <dbReference type="Google" id="ProtNLM"/>
    </source>
</evidence>
<comment type="caution">
    <text evidence="1">The sequence shown here is derived from an EMBL/GenBank/DDBJ whole genome shotgun (WGS) entry which is preliminary data.</text>
</comment>
<dbReference type="EMBL" id="BAAAVM010000001">
    <property type="protein sequence ID" value="GAA3118178.1"/>
    <property type="molecule type" value="Genomic_DNA"/>
</dbReference>
<dbReference type="InterPro" id="IPR036388">
    <property type="entry name" value="WH-like_DNA-bd_sf"/>
</dbReference>
<evidence type="ECO:0000313" key="1">
    <source>
        <dbReference type="EMBL" id="GAA3118178.1"/>
    </source>
</evidence>
<keyword evidence="2" id="KW-1185">Reference proteome</keyword>
<proteinExistence type="predicted"/>
<dbReference type="RefSeq" id="WP_345046465.1">
    <property type="nucleotide sequence ID" value="NZ_BAAAVM010000001.1"/>
</dbReference>
<dbReference type="Gene3D" id="1.10.10.10">
    <property type="entry name" value="Winged helix-like DNA-binding domain superfamily/Winged helix DNA-binding domain"/>
    <property type="match status" value="1"/>
</dbReference>
<dbReference type="InterPro" id="IPR036390">
    <property type="entry name" value="WH_DNA-bd_sf"/>
</dbReference>
<evidence type="ECO:0000313" key="2">
    <source>
        <dbReference type="Proteomes" id="UP001500893"/>
    </source>
</evidence>
<organism evidence="1 2">
    <name type="scientific">Streptomyces rameus</name>
    <dbReference type="NCBI Taxonomy" id="68261"/>
    <lineage>
        <taxon>Bacteria</taxon>
        <taxon>Bacillati</taxon>
        <taxon>Actinomycetota</taxon>
        <taxon>Actinomycetes</taxon>
        <taxon>Kitasatosporales</taxon>
        <taxon>Streptomycetaceae</taxon>
        <taxon>Streptomyces</taxon>
    </lineage>
</organism>
<sequence length="149" mass="16845">MSVEPEPAEAKVAAEHVARSMIELWQRAHEEVAPTVSEEQMRGLLALEREQADPDRIARDIGVSPSSMRQLFHRLEQRTLVRRVASGEFCLTGAGKCVLEATRQRRRQLLEQVLVTAAPEDRPVLRDAFRQLYGLVSPLARIPRSRSPL</sequence>
<protein>
    <recommendedName>
        <fullName evidence="3">MarR family transcriptional regulator</fullName>
    </recommendedName>
</protein>
<dbReference type="SUPFAM" id="SSF46785">
    <property type="entry name" value="Winged helix' DNA-binding domain"/>
    <property type="match status" value="1"/>
</dbReference>
<accession>A0ABP6ML56</accession>
<reference evidence="2" key="1">
    <citation type="journal article" date="2019" name="Int. J. Syst. Evol. Microbiol.">
        <title>The Global Catalogue of Microorganisms (GCM) 10K type strain sequencing project: providing services to taxonomists for standard genome sequencing and annotation.</title>
        <authorList>
            <consortium name="The Broad Institute Genomics Platform"/>
            <consortium name="The Broad Institute Genome Sequencing Center for Infectious Disease"/>
            <person name="Wu L."/>
            <person name="Ma J."/>
        </authorList>
    </citation>
    <scope>NUCLEOTIDE SEQUENCE [LARGE SCALE GENOMIC DNA]</scope>
    <source>
        <strain evidence="2">JCM 11574</strain>
    </source>
</reference>
<name>A0ABP6ML56_9ACTN</name>